<dbReference type="GO" id="GO:0000976">
    <property type="term" value="F:transcription cis-regulatory region binding"/>
    <property type="evidence" value="ECO:0007669"/>
    <property type="project" value="TreeGrafter"/>
</dbReference>
<dbReference type="SMART" id="SM00342">
    <property type="entry name" value="HTH_ARAC"/>
    <property type="match status" value="1"/>
</dbReference>
<evidence type="ECO:0000256" key="3">
    <source>
        <dbReference type="ARBA" id="ARBA00023163"/>
    </source>
</evidence>
<keyword evidence="1" id="KW-0805">Transcription regulation</keyword>
<keyword evidence="3" id="KW-0804">Transcription</keyword>
<dbReference type="PANTHER" id="PTHR47894:SF1">
    <property type="entry name" value="HTH-TYPE TRANSCRIPTIONAL REGULATOR VQSM"/>
    <property type="match status" value="1"/>
</dbReference>
<name>A0A4V5NWG9_9GAMM</name>
<accession>A0A4V5NWG9</accession>
<dbReference type="PROSITE" id="PS01124">
    <property type="entry name" value="HTH_ARAC_FAMILY_2"/>
    <property type="match status" value="1"/>
</dbReference>
<dbReference type="InterPro" id="IPR009057">
    <property type="entry name" value="Homeodomain-like_sf"/>
</dbReference>
<dbReference type="RefSeq" id="WP_136862157.1">
    <property type="nucleotide sequence ID" value="NZ_SWCJ01000002.1"/>
</dbReference>
<dbReference type="Gene3D" id="1.10.10.60">
    <property type="entry name" value="Homeodomain-like"/>
    <property type="match status" value="1"/>
</dbReference>
<dbReference type="Pfam" id="PF12833">
    <property type="entry name" value="HTH_18"/>
    <property type="match status" value="1"/>
</dbReference>
<keyword evidence="6" id="KW-1185">Reference proteome</keyword>
<feature type="domain" description="HTH araC/xylS-type" evidence="4">
    <location>
        <begin position="230"/>
        <end position="332"/>
    </location>
</feature>
<dbReference type="AlphaFoldDB" id="A0A4V5NWG9"/>
<sequence>METYYRGWVNCAQRVFENHNLCLNEIFVGEARSILTSDNDSRLPATTMREVWDRATTLAGNLPIGLEMGREIQPTHMHALGFALWASNNVADVLDRICRYSPFVSTASAMILGKTAHSHTLFWQNRMDSKGQAWAHDSAVDSCFSVIAHVGWHVSQNRVGPKEVHFMRARPLHEQRYQDLFRCPVFFNSTMNCLIYDRAESEHSQPGANSDLALHNETLMDRLMAQLEAEDIELAVSRKLKAALGSVEPTPQHIADELFMSVRSLQRYLLQAGTNFSDLLTKARQERSFELLHQPDVPLTNFPDALGFSSQSAFNRAFKRWQGISPNQYRRQILRFS</sequence>
<dbReference type="GO" id="GO:0003700">
    <property type="term" value="F:DNA-binding transcription factor activity"/>
    <property type="evidence" value="ECO:0007669"/>
    <property type="project" value="InterPro"/>
</dbReference>
<dbReference type="InterPro" id="IPR032687">
    <property type="entry name" value="AraC-type_N"/>
</dbReference>
<dbReference type="Proteomes" id="UP000305675">
    <property type="component" value="Unassembled WGS sequence"/>
</dbReference>
<dbReference type="SUPFAM" id="SSF46689">
    <property type="entry name" value="Homeodomain-like"/>
    <property type="match status" value="1"/>
</dbReference>
<dbReference type="Pfam" id="PF12625">
    <property type="entry name" value="Arabinose_bd"/>
    <property type="match status" value="1"/>
</dbReference>
<dbReference type="PANTHER" id="PTHR47894">
    <property type="entry name" value="HTH-TYPE TRANSCRIPTIONAL REGULATOR GADX"/>
    <property type="match status" value="1"/>
</dbReference>
<comment type="caution">
    <text evidence="5">The sequence shown here is derived from an EMBL/GenBank/DDBJ whole genome shotgun (WGS) entry which is preliminary data.</text>
</comment>
<evidence type="ECO:0000313" key="5">
    <source>
        <dbReference type="EMBL" id="TKB57512.1"/>
    </source>
</evidence>
<dbReference type="GO" id="GO:0005829">
    <property type="term" value="C:cytosol"/>
    <property type="evidence" value="ECO:0007669"/>
    <property type="project" value="TreeGrafter"/>
</dbReference>
<proteinExistence type="predicted"/>
<gene>
    <name evidence="5" type="ORF">FCL42_04370</name>
</gene>
<organism evidence="5 6">
    <name type="scientific">Ferrimonas aestuarii</name>
    <dbReference type="NCBI Taxonomy" id="2569539"/>
    <lineage>
        <taxon>Bacteria</taxon>
        <taxon>Pseudomonadati</taxon>
        <taxon>Pseudomonadota</taxon>
        <taxon>Gammaproteobacteria</taxon>
        <taxon>Alteromonadales</taxon>
        <taxon>Ferrimonadaceae</taxon>
        <taxon>Ferrimonas</taxon>
    </lineage>
</organism>
<evidence type="ECO:0000256" key="1">
    <source>
        <dbReference type="ARBA" id="ARBA00023015"/>
    </source>
</evidence>
<keyword evidence="2" id="KW-0238">DNA-binding</keyword>
<evidence type="ECO:0000313" key="6">
    <source>
        <dbReference type="Proteomes" id="UP000305675"/>
    </source>
</evidence>
<protein>
    <submittedName>
        <fullName evidence="5">AraC family transcriptional regulator</fullName>
    </submittedName>
</protein>
<dbReference type="OrthoDB" id="5582699at2"/>
<reference evidence="5 6" key="1">
    <citation type="submission" date="2019-04" db="EMBL/GenBank/DDBJ databases">
        <authorList>
            <person name="Hwang J.C."/>
        </authorList>
    </citation>
    <scope>NUCLEOTIDE SEQUENCE [LARGE SCALE GENOMIC DNA]</scope>
    <source>
        <strain evidence="5 6">IMCC35002</strain>
    </source>
</reference>
<evidence type="ECO:0000256" key="2">
    <source>
        <dbReference type="ARBA" id="ARBA00023125"/>
    </source>
</evidence>
<dbReference type="InterPro" id="IPR018060">
    <property type="entry name" value="HTH_AraC"/>
</dbReference>
<dbReference type="EMBL" id="SWCJ01000002">
    <property type="protein sequence ID" value="TKB57512.1"/>
    <property type="molecule type" value="Genomic_DNA"/>
</dbReference>
<evidence type="ECO:0000259" key="4">
    <source>
        <dbReference type="PROSITE" id="PS01124"/>
    </source>
</evidence>